<keyword evidence="10" id="KW-1185">Reference proteome</keyword>
<dbReference type="AlphaFoldDB" id="A0A3Q4FZ86"/>
<comment type="subcellular location">
    <subcellularLocation>
        <location evidence="1">Membrane</location>
        <topology evidence="1">Multi-pass membrane protein</topology>
    </subcellularLocation>
</comment>
<organism evidence="9 10">
    <name type="scientific">Neolamprologus brichardi</name>
    <name type="common">Fairy cichlid</name>
    <name type="synonym">Lamprologus brichardi</name>
    <dbReference type="NCBI Taxonomy" id="32507"/>
    <lineage>
        <taxon>Eukaryota</taxon>
        <taxon>Metazoa</taxon>
        <taxon>Chordata</taxon>
        <taxon>Craniata</taxon>
        <taxon>Vertebrata</taxon>
        <taxon>Euteleostomi</taxon>
        <taxon>Actinopterygii</taxon>
        <taxon>Neopterygii</taxon>
        <taxon>Teleostei</taxon>
        <taxon>Neoteleostei</taxon>
        <taxon>Acanthomorphata</taxon>
        <taxon>Ovalentaria</taxon>
        <taxon>Cichlomorphae</taxon>
        <taxon>Cichliformes</taxon>
        <taxon>Cichlidae</taxon>
        <taxon>African cichlids</taxon>
        <taxon>Pseudocrenilabrinae</taxon>
        <taxon>Lamprologini</taxon>
        <taxon>Neolamprologus</taxon>
    </lineage>
</organism>
<feature type="transmembrane region" description="Helical" evidence="8">
    <location>
        <begin position="208"/>
        <end position="233"/>
    </location>
</feature>
<dbReference type="Bgee" id="ENSNBRG00000000750">
    <property type="expression patterns" value="Expressed in mesonephros and 9 other cell types or tissues"/>
</dbReference>
<evidence type="ECO:0000256" key="8">
    <source>
        <dbReference type="SAM" id="Phobius"/>
    </source>
</evidence>
<keyword evidence="6 8" id="KW-0472">Membrane</keyword>
<evidence type="ECO:0000256" key="4">
    <source>
        <dbReference type="ARBA" id="ARBA00022729"/>
    </source>
</evidence>
<evidence type="ECO:0000256" key="2">
    <source>
        <dbReference type="ARBA" id="ARBA00006618"/>
    </source>
</evidence>
<evidence type="ECO:0000256" key="7">
    <source>
        <dbReference type="ARBA" id="ARBA00023180"/>
    </source>
</evidence>
<feature type="transmembrane region" description="Helical" evidence="8">
    <location>
        <begin position="472"/>
        <end position="491"/>
    </location>
</feature>
<evidence type="ECO:0000256" key="5">
    <source>
        <dbReference type="ARBA" id="ARBA00022989"/>
    </source>
</evidence>
<proteinExistence type="inferred from homology"/>
<feature type="transmembrane region" description="Helical" evidence="8">
    <location>
        <begin position="497"/>
        <end position="518"/>
    </location>
</feature>
<dbReference type="Proteomes" id="UP000261580">
    <property type="component" value="Unassembled WGS sequence"/>
</dbReference>
<keyword evidence="5 8" id="KW-1133">Transmembrane helix</keyword>
<protein>
    <submittedName>
        <fullName evidence="9">SID1 transmembrane family, member 2</fullName>
    </submittedName>
</protein>
<feature type="transmembrane region" description="Helical" evidence="8">
    <location>
        <begin position="184"/>
        <end position="202"/>
    </location>
</feature>
<keyword evidence="3 8" id="KW-0812">Transmembrane</keyword>
<evidence type="ECO:0000256" key="6">
    <source>
        <dbReference type="ARBA" id="ARBA00023136"/>
    </source>
</evidence>
<accession>A0A3Q4FZ86</accession>
<evidence type="ECO:0000256" key="3">
    <source>
        <dbReference type="ARBA" id="ARBA00022692"/>
    </source>
</evidence>
<evidence type="ECO:0000313" key="10">
    <source>
        <dbReference type="Proteomes" id="UP000261580"/>
    </source>
</evidence>
<dbReference type="GO" id="GO:0003725">
    <property type="term" value="F:double-stranded RNA binding"/>
    <property type="evidence" value="ECO:0007669"/>
    <property type="project" value="TreeGrafter"/>
</dbReference>
<feature type="transmembrane region" description="Helical" evidence="8">
    <location>
        <begin position="354"/>
        <end position="378"/>
    </location>
</feature>
<sequence>HFALVGETNIIQKDAEFDANYNDTVTSENQTIYAFNHTISRNKTEGVRVSVDVLSNKSESPTLFVVRQKQAVLSFQVPLILRGLYQRKYPYYDVGRTLCQPPTRAASETQYFFVDVSTLSSQGTNYQLRVSRVESFTLQTNKKFSFTASPSQPQVTCLRQTWCCALWISIYTLVSSVQRTLFQFEFFLIVLLSTLTFNFNMSSRAVEAYVMGMLFCLGIFFSFYLLTLLCVCLERAMCRITFLHQPAIPLNPVVGLPAHVVPPLDRMTLFCSSLLQSERSLESVARSRQESLSSIEEDDYDTLDDIHSDKNIVRTKVRENHFSCLRMAQMWLSAHLTIYHRLPVSTSWVSFQGLIIVFLPADTSFMYMIAGLCMLKLYQKRHPDINASAYTAYACLAAVIFFSVLGVVFGRDNTAFWIVFSVIHILATLLLSTQLYYMGRWRLNAGIMRRIVYVIYTDCIRQCSGPMYIDRMVLLVMGNLVNWSLAAYGLIQKPNDFASYLLAIAICNLLLYFAFYIIMKLRSGERIKCLALVCILFTAVVWGFALYFFFQGLSTWQKTPAESREHNRDCILLSFFDDHDIWHFLSSIAMFGSFLVL</sequence>
<feature type="transmembrane region" description="Helical" evidence="8">
    <location>
        <begin position="390"/>
        <end position="409"/>
    </location>
</feature>
<dbReference type="Ensembl" id="ENSNBRT00000001130.1">
    <property type="protein sequence ID" value="ENSNBRP00000001076.1"/>
    <property type="gene ID" value="ENSNBRG00000000750.1"/>
</dbReference>
<dbReference type="GO" id="GO:0005764">
    <property type="term" value="C:lysosome"/>
    <property type="evidence" value="ECO:0007669"/>
    <property type="project" value="TreeGrafter"/>
</dbReference>
<keyword evidence="4" id="KW-0732">Signal</keyword>
<comment type="similarity">
    <text evidence="2">Belongs to the SID1 family.</text>
</comment>
<dbReference type="GO" id="GO:0051033">
    <property type="term" value="F:RNA transmembrane transporter activity"/>
    <property type="evidence" value="ECO:0007669"/>
    <property type="project" value="TreeGrafter"/>
</dbReference>
<dbReference type="Pfam" id="PF13965">
    <property type="entry name" value="SID-1_RNA_chan"/>
    <property type="match status" value="2"/>
</dbReference>
<dbReference type="PANTHER" id="PTHR12185:SF16">
    <property type="entry name" value="SID1 TRANSMEMBRANE FAMILY MEMBER 2"/>
    <property type="match status" value="1"/>
</dbReference>
<reference evidence="9" key="1">
    <citation type="submission" date="2025-08" db="UniProtKB">
        <authorList>
            <consortium name="Ensembl"/>
        </authorList>
    </citation>
    <scope>IDENTIFICATION</scope>
</reference>
<reference evidence="9" key="2">
    <citation type="submission" date="2025-09" db="UniProtKB">
        <authorList>
            <consortium name="Ensembl"/>
        </authorList>
    </citation>
    <scope>IDENTIFICATION</scope>
</reference>
<evidence type="ECO:0000256" key="1">
    <source>
        <dbReference type="ARBA" id="ARBA00004141"/>
    </source>
</evidence>
<dbReference type="InterPro" id="IPR025958">
    <property type="entry name" value="SID1_TM_fam"/>
</dbReference>
<feature type="transmembrane region" description="Helical" evidence="8">
    <location>
        <begin position="415"/>
        <end position="439"/>
    </location>
</feature>
<dbReference type="GeneTree" id="ENSGT00390000010091"/>
<name>A0A3Q4FZ86_NEOBR</name>
<dbReference type="GO" id="GO:0005886">
    <property type="term" value="C:plasma membrane"/>
    <property type="evidence" value="ECO:0007669"/>
    <property type="project" value="TreeGrafter"/>
</dbReference>
<feature type="transmembrane region" description="Helical" evidence="8">
    <location>
        <begin position="530"/>
        <end position="550"/>
    </location>
</feature>
<keyword evidence="7" id="KW-0325">Glycoprotein</keyword>
<evidence type="ECO:0000313" key="9">
    <source>
        <dbReference type="Ensembl" id="ENSNBRP00000001076.1"/>
    </source>
</evidence>
<dbReference type="PANTHER" id="PTHR12185">
    <property type="entry name" value="SID1 TRANSMEMBRANE FAMILY MEMEBER"/>
    <property type="match status" value="1"/>
</dbReference>